<evidence type="ECO:0000313" key="3">
    <source>
        <dbReference type="Proteomes" id="UP000000600"/>
    </source>
</evidence>
<dbReference type="AlphaFoldDB" id="A0BN35"/>
<keyword evidence="3" id="KW-1185">Reference proteome</keyword>
<proteinExistence type="predicted"/>
<reference evidence="2 3" key="1">
    <citation type="journal article" date="2006" name="Nature">
        <title>Global trends of whole-genome duplications revealed by the ciliate Paramecium tetraurelia.</title>
        <authorList>
            <consortium name="Genoscope"/>
            <person name="Aury J.-M."/>
            <person name="Jaillon O."/>
            <person name="Duret L."/>
            <person name="Noel B."/>
            <person name="Jubin C."/>
            <person name="Porcel B.M."/>
            <person name="Segurens B."/>
            <person name="Daubin V."/>
            <person name="Anthouard V."/>
            <person name="Aiach N."/>
            <person name="Arnaiz O."/>
            <person name="Billaut A."/>
            <person name="Beisson J."/>
            <person name="Blanc I."/>
            <person name="Bouhouche K."/>
            <person name="Camara F."/>
            <person name="Duharcourt S."/>
            <person name="Guigo R."/>
            <person name="Gogendeau D."/>
            <person name="Katinka M."/>
            <person name="Keller A.-M."/>
            <person name="Kissmehl R."/>
            <person name="Klotz C."/>
            <person name="Koll F."/>
            <person name="Le Moue A."/>
            <person name="Lepere C."/>
            <person name="Malinsky S."/>
            <person name="Nowacki M."/>
            <person name="Nowak J.K."/>
            <person name="Plattner H."/>
            <person name="Poulain J."/>
            <person name="Ruiz F."/>
            <person name="Serrano V."/>
            <person name="Zagulski M."/>
            <person name="Dessen P."/>
            <person name="Betermier M."/>
            <person name="Weissenbach J."/>
            <person name="Scarpelli C."/>
            <person name="Schachter V."/>
            <person name="Sperling L."/>
            <person name="Meyer E."/>
            <person name="Cohen J."/>
            <person name="Wincker P."/>
        </authorList>
    </citation>
    <scope>NUCLEOTIDE SEQUENCE [LARGE SCALE GENOMIC DNA]</scope>
    <source>
        <strain evidence="2 3">Stock d4-2</strain>
    </source>
</reference>
<name>A0BN35_PARTE</name>
<keyword evidence="1" id="KW-0812">Transmembrane</keyword>
<gene>
    <name evidence="2" type="ORF">GSPATT00030590001</name>
</gene>
<evidence type="ECO:0000313" key="2">
    <source>
        <dbReference type="EMBL" id="CAK59952.1"/>
    </source>
</evidence>
<organism evidence="2 3">
    <name type="scientific">Paramecium tetraurelia</name>
    <dbReference type="NCBI Taxonomy" id="5888"/>
    <lineage>
        <taxon>Eukaryota</taxon>
        <taxon>Sar</taxon>
        <taxon>Alveolata</taxon>
        <taxon>Ciliophora</taxon>
        <taxon>Intramacronucleata</taxon>
        <taxon>Oligohymenophorea</taxon>
        <taxon>Peniculida</taxon>
        <taxon>Parameciidae</taxon>
        <taxon>Paramecium</taxon>
    </lineage>
</organism>
<keyword evidence="1" id="KW-0472">Membrane</keyword>
<dbReference type="EMBL" id="CT868005">
    <property type="protein sequence ID" value="CAK59952.1"/>
    <property type="molecule type" value="Genomic_DNA"/>
</dbReference>
<dbReference type="HOGENOM" id="CLU_1470907_0_0_1"/>
<dbReference type="GeneID" id="5013134"/>
<evidence type="ECO:0000256" key="1">
    <source>
        <dbReference type="SAM" id="Phobius"/>
    </source>
</evidence>
<dbReference type="OrthoDB" id="282181at2759"/>
<dbReference type="Proteomes" id="UP000000600">
    <property type="component" value="Unassembled WGS sequence"/>
</dbReference>
<sequence length="184" mass="21898">MDKTEADYLKRAKVYPCYAIFYEAAYACTVIHMFDFLMELEYTRRSNRTFEYNHFQHEMRRPSTIYDSLKMQKELKRHSDLLSKQNKIIRKLCNFGQKTQQEICQTYFLSIGLGKSNLMIIIYIVGSINKFIIICLKIFLFCFNIIIFSKHFIPESVNYVPKLFQGIFIPILQMSLYSTISLNQ</sequence>
<dbReference type="RefSeq" id="XP_001427350.1">
    <property type="nucleotide sequence ID" value="XM_001427313.2"/>
</dbReference>
<dbReference type="KEGG" id="ptm:GSPATT00030590001"/>
<feature type="transmembrane region" description="Helical" evidence="1">
    <location>
        <begin position="20"/>
        <end position="38"/>
    </location>
</feature>
<protein>
    <submittedName>
        <fullName evidence="2">Uncharacterized protein</fullName>
    </submittedName>
</protein>
<dbReference type="InParanoid" id="A0BN35"/>
<accession>A0BN35</accession>
<keyword evidence="1" id="KW-1133">Transmembrane helix</keyword>